<accession>A0A837G6P0</accession>
<dbReference type="PROSITE" id="PS50088">
    <property type="entry name" value="ANK_REPEAT"/>
    <property type="match status" value="2"/>
</dbReference>
<dbReference type="SMART" id="SM00248">
    <property type="entry name" value="ANK"/>
    <property type="match status" value="4"/>
</dbReference>
<dbReference type="PANTHER" id="PTHR24201">
    <property type="entry name" value="ANK_REP_REGION DOMAIN-CONTAINING PROTEIN"/>
    <property type="match status" value="1"/>
</dbReference>
<dbReference type="AlphaFoldDB" id="A0A837G6P0"/>
<protein>
    <submittedName>
        <fullName evidence="3">Uncharacterized protein</fullName>
    </submittedName>
</protein>
<evidence type="ECO:0000256" key="2">
    <source>
        <dbReference type="ARBA" id="ARBA00023043"/>
    </source>
</evidence>
<dbReference type="EMBL" id="JXXR01000012">
    <property type="protein sequence ID" value="KJY72901.1"/>
    <property type="molecule type" value="Genomic_DNA"/>
</dbReference>
<dbReference type="InterPro" id="IPR002110">
    <property type="entry name" value="Ankyrin_rpt"/>
</dbReference>
<evidence type="ECO:0000313" key="3">
    <source>
        <dbReference type="EMBL" id="KJY72901.1"/>
    </source>
</evidence>
<sequence length="217" mass="23722">MRTPFALAALLLSSPALSADCSDFFQSVSFGNIARLNASEHPQQCVNTLSSKGKTAVYIATENDDPAMIAWLVKQGADLKQRSRYDDINYTPFLMAGAKGKNKALVELLKYDIDFASTNHYGGTALIPAAEKGYLETVKILLEDGRTNINHVNDLGWTALMEVAVLGKDTENYQKIVKELLKYGADSNIRDNQGESALQHAESRGLTHIAEILKKSG</sequence>
<dbReference type="RefSeq" id="WP_052705542.1">
    <property type="nucleotide sequence ID" value="NZ_CP063052.1"/>
</dbReference>
<gene>
    <name evidence="3" type="ORF">TW71_12095</name>
</gene>
<proteinExistence type="predicted"/>
<reference evidence="3" key="1">
    <citation type="journal article" date="2015" name="BMC Genomics">
        <title>Genome mining reveals unlocked bioactive potential of marine Gram-negative bacteria.</title>
        <authorList>
            <person name="Machado H."/>
            <person name="Sonnenschein E.C."/>
            <person name="Melchiorsen J."/>
            <person name="Gram L."/>
        </authorList>
    </citation>
    <scope>NUCLEOTIDE SEQUENCE</scope>
    <source>
        <strain evidence="3">S2052</strain>
    </source>
</reference>
<dbReference type="PRINTS" id="PR01415">
    <property type="entry name" value="ANKYRIN"/>
</dbReference>
<keyword evidence="1" id="KW-0677">Repeat</keyword>
<organism evidence="3">
    <name type="scientific">Vibrio coralliilyticus</name>
    <dbReference type="NCBI Taxonomy" id="190893"/>
    <lineage>
        <taxon>Bacteria</taxon>
        <taxon>Pseudomonadati</taxon>
        <taxon>Pseudomonadota</taxon>
        <taxon>Gammaproteobacteria</taxon>
        <taxon>Vibrionales</taxon>
        <taxon>Vibrionaceae</taxon>
        <taxon>Vibrio</taxon>
    </lineage>
</organism>
<keyword evidence="2" id="KW-0040">ANK repeat</keyword>
<dbReference type="InterPro" id="IPR050776">
    <property type="entry name" value="Ank_Repeat/CDKN_Inhibitor"/>
</dbReference>
<dbReference type="PROSITE" id="PS50297">
    <property type="entry name" value="ANK_REP_REGION"/>
    <property type="match status" value="1"/>
</dbReference>
<comment type="caution">
    <text evidence="3">The sequence shown here is derived from an EMBL/GenBank/DDBJ whole genome shotgun (WGS) entry which is preliminary data.</text>
</comment>
<dbReference type="Pfam" id="PF12796">
    <property type="entry name" value="Ank_2"/>
    <property type="match status" value="1"/>
</dbReference>
<evidence type="ECO:0000256" key="1">
    <source>
        <dbReference type="ARBA" id="ARBA00022737"/>
    </source>
</evidence>
<dbReference type="InterPro" id="IPR036770">
    <property type="entry name" value="Ankyrin_rpt-contain_sf"/>
</dbReference>
<dbReference type="SUPFAM" id="SSF48403">
    <property type="entry name" value="Ankyrin repeat"/>
    <property type="match status" value="1"/>
</dbReference>
<dbReference type="Gene3D" id="1.25.40.20">
    <property type="entry name" value="Ankyrin repeat-containing domain"/>
    <property type="match status" value="1"/>
</dbReference>
<dbReference type="PANTHER" id="PTHR24201:SF15">
    <property type="entry name" value="ANKYRIN REPEAT DOMAIN-CONTAINING PROTEIN 66"/>
    <property type="match status" value="1"/>
</dbReference>
<name>A0A837G6P0_9VIBR</name>